<feature type="transmembrane region" description="Helical" evidence="2">
    <location>
        <begin position="886"/>
        <end position="909"/>
    </location>
</feature>
<feature type="region of interest" description="Disordered" evidence="1">
    <location>
        <begin position="1200"/>
        <end position="1229"/>
    </location>
</feature>
<evidence type="ECO:0000256" key="1">
    <source>
        <dbReference type="SAM" id="MobiDB-lite"/>
    </source>
</evidence>
<gene>
    <name evidence="5" type="ORF">J8273_3854</name>
</gene>
<reference evidence="5" key="1">
    <citation type="submission" date="2021-05" db="EMBL/GenBank/DDBJ databases">
        <title>A free-living protist that lacks canonical eukaryotic 1 DNA replication and segregation systems.</title>
        <authorList>
            <person name="Salas-Leiva D.E."/>
            <person name="Tromer E.C."/>
            <person name="Curtis B.A."/>
            <person name="Jerlstrom-Hultqvist J."/>
            <person name="Kolisko M."/>
            <person name="Yi Z."/>
            <person name="Salas-Leiva J.S."/>
            <person name="Gallot-Lavallee L."/>
            <person name="Kops G.J.P.L."/>
            <person name="Archibald J.M."/>
            <person name="Simpson A.G.B."/>
            <person name="Roger A.J."/>
        </authorList>
    </citation>
    <scope>NUCLEOTIDE SEQUENCE</scope>
    <source>
        <strain evidence="5">BICM</strain>
    </source>
</reference>
<keyword evidence="2" id="KW-0812">Transmembrane</keyword>
<comment type="caution">
    <text evidence="5">The sequence shown here is derived from an EMBL/GenBank/DDBJ whole genome shotgun (WGS) entry which is preliminary data.</text>
</comment>
<evidence type="ECO:0000313" key="5">
    <source>
        <dbReference type="EMBL" id="KAG9394600.1"/>
    </source>
</evidence>
<feature type="transmembrane region" description="Helical" evidence="2">
    <location>
        <begin position="366"/>
        <end position="390"/>
    </location>
</feature>
<feature type="transmembrane region" description="Helical" evidence="2">
    <location>
        <begin position="271"/>
        <end position="290"/>
    </location>
</feature>
<feature type="transmembrane region" description="Helical" evidence="2">
    <location>
        <begin position="1972"/>
        <end position="1997"/>
    </location>
</feature>
<evidence type="ECO:0000256" key="2">
    <source>
        <dbReference type="SAM" id="Phobius"/>
    </source>
</evidence>
<dbReference type="InterPro" id="IPR057352">
    <property type="entry name" value="TPR_TmcB/C"/>
</dbReference>
<feature type="transmembrane region" description="Helical" evidence="2">
    <location>
        <begin position="478"/>
        <end position="501"/>
    </location>
</feature>
<feature type="transmembrane region" description="Helical" evidence="2">
    <location>
        <begin position="324"/>
        <end position="345"/>
    </location>
</feature>
<feature type="transmembrane region" description="Helical" evidence="2">
    <location>
        <begin position="1807"/>
        <end position="1828"/>
    </location>
</feature>
<dbReference type="InterPro" id="IPR018771">
    <property type="entry name" value="PocR_dom"/>
</dbReference>
<feature type="domain" description="PocR" evidence="3">
    <location>
        <begin position="61"/>
        <end position="217"/>
    </location>
</feature>
<feature type="region of interest" description="Disordered" evidence="1">
    <location>
        <begin position="1155"/>
        <end position="1180"/>
    </location>
</feature>
<dbReference type="EMBL" id="JAHDYR010000014">
    <property type="protein sequence ID" value="KAG9394600.1"/>
    <property type="molecule type" value="Genomic_DNA"/>
</dbReference>
<keyword evidence="2" id="KW-0472">Membrane</keyword>
<feature type="transmembrane region" description="Helical" evidence="2">
    <location>
        <begin position="1065"/>
        <end position="1085"/>
    </location>
</feature>
<keyword evidence="6" id="KW-1185">Reference proteome</keyword>
<feature type="domain" description="TmcB/TmcC TPR repeats" evidence="4">
    <location>
        <begin position="749"/>
        <end position="844"/>
    </location>
</feature>
<protein>
    <submittedName>
        <fullName evidence="5">Sensory domain found in PocR</fullName>
    </submittedName>
</protein>
<feature type="transmembrane region" description="Helical" evidence="2">
    <location>
        <begin position="542"/>
        <end position="567"/>
    </location>
</feature>
<feature type="transmembrane region" description="Helical" evidence="2">
    <location>
        <begin position="1511"/>
        <end position="1536"/>
    </location>
</feature>
<evidence type="ECO:0000313" key="6">
    <source>
        <dbReference type="Proteomes" id="UP000717585"/>
    </source>
</evidence>
<name>A0A8J6EAE9_9EUKA</name>
<feature type="transmembrane region" description="Helical" evidence="2">
    <location>
        <begin position="1297"/>
        <end position="1319"/>
    </location>
</feature>
<feature type="transmembrane region" description="Helical" evidence="2">
    <location>
        <begin position="1760"/>
        <end position="1787"/>
    </location>
</feature>
<dbReference type="Pfam" id="PF25474">
    <property type="entry name" value="TPR_TmcB"/>
    <property type="match status" value="1"/>
</dbReference>
<feature type="transmembrane region" description="Helical" evidence="2">
    <location>
        <begin position="507"/>
        <end position="530"/>
    </location>
</feature>
<evidence type="ECO:0000259" key="4">
    <source>
        <dbReference type="Pfam" id="PF25474"/>
    </source>
</evidence>
<organism evidence="5 6">
    <name type="scientific">Carpediemonas membranifera</name>
    <dbReference type="NCBI Taxonomy" id="201153"/>
    <lineage>
        <taxon>Eukaryota</taxon>
        <taxon>Metamonada</taxon>
        <taxon>Carpediemonas-like organisms</taxon>
        <taxon>Carpediemonas</taxon>
    </lineage>
</organism>
<sequence length="2019" mass="217473">MDDRLMNSDDTFKETATKIFASHALRPTELAEELPQLRRFLEFQAEKAERSNTPANRIQSLFDPALLETLTALFSQHTFISATIRDKHGHQVTSPLQRPAICESLAATSHCVGHAEAMSCMAPNRCFIGRCSCGFLVEASAVVQLDGDLIATMALGGVTSMDLDSASSLIESTALDSGIDIEDAHRMFEKVVRLSPAKVQAAAESCLVICQFLSELASVNYAKLQTARAHAVDERTRQLLHMRGAPQGWVERLHTALFAPYRTARPRHHTVAIFLMILTCVAPFVAGLAAASTKNALCLAVLDWVALLTVPVASSLLSPLVVPLLSWGFLGLGILLPLIVTLTSIKNGCDRITSISRYILRLASRLHVYALLVPLYSTAGYYLILLPIYSVVSVSDFPPTTLIFHCISCAAFVAIGTIYNMIHSTAVTAPPVWFTLYPTHWVRVALSTMLTQLILGAAIRLASLDLNGVESEDRLTCLMYNAVICVIGMAISLFLAVNAFISLPVDAIGSVVAVGAMASAAVTAGLAAVLNIARMPFTSDSVVFAVISLVAGLISSFIVVLSIYVSFLRLAYCERLVFSVILGEDVICSRPLSILKTIILHPFERRAVLRGLAQAPPPTLAQPDLMGLSALTIELGTRSLWSYQRQLALKHLTSRSRTVPHDNTTGIAMAIFKRTCDIYDVRSTLALRMAMLKIGLDSPATATAVTTRWREMRIDHFNEMTPTNRMLVVGIERHIEHMQFVHAFDGEDKAATYLNTQIMLAQAREQHLRTLVRMGKLWPALSGPVNVSIVTALVQQVGISARRANRLYTRLLHRYPSELARTWYSLFLDSVMQDHGAAQKLREESVGSDASPSIAASSVTSVSSIGLAGHADSDVSVSLNIPRISIVTTTIVIVLQLLIGSILFGLTFLQQLSTSNIETLHDASHAIHHGTLAALSVRMVDPTPYFPDGWGDMALAIDRAVDTLSASSSGLQSLMSSFDVPTLVVNGHDSSPVSLTVQSSSLGTLASTIQSDFKIVSRNGDDAAGSAPSLSSLAYNGARLALPAMNAAFSCISSLLRLFQAFSVLLFLVLLLAELALLTSIGVWLSTRVIPQVMFNCDKAIDGFQRATEQQVRRKARLTMIACEQFKDITLTDATPYTAYEEMADIADSAPLDIDSDHEYGPVGGPGSDSGDEEGAMPPVGGGRRVAFAAVDDEIFVAGPATDTDASDGSDYGHVDLYEAGSESPGTDPTDLDLIIQALPDPDQESSVVESSGTDTHTWSVQLLPVRPRARRGKVQGGLRLGINRLSSTKARIAHTWIAITLVLLVAAVSSGILVFAMLRHCGSYNEWSRRADLVSTDLVAPLIIGQVELDFYAARFVSGSYDSFKMIKPALTEIAIDRSLVVADTLPTVGAGDGIAEYIELMLARHHPMAVAVIMAGHGLGLSAVDVPEFTWDYSAETNSASDTETYGRTLWYSDKASDLALNRTQQLAIAQAIMYDGKLAGYVTEALEKLSELSNAAVHAAKAIIGDSLIFDLIVFTSYQAVQMVILIAAIVFYNRAATPGPLRTSVNVCLALTLGIVATHFLFELSYVLIIDVGLDVTFKLDSIINRWRTVSRLLAAVGVMLYNTQCLISTQSPDLAQDISSSFDSFDGIMASMATLDMTSPSLASFASGIRHSAGVAARLALSVADAAGMTFDGVIWDISTGRSRDFGRYSNNTFDLSLPDADKLDMAWNLVLSDPVAASDFSQLVTAAEAELASCQDDAAAILRLGSAAVTVNRIAVIFAFTMPVVFLSFAVTVPAMVFGSAPHHRRHDPEMNVSIGPFVRITRNALALFFVTLLPIFALLLTGNITIMRVNRDLLGMALLDSTALAASSQAVVCQTGPALSWHTASITASLATLGHAVPTVVPSPWTDPLGWVGTIGVDFSNGPALFMEYSTHTEMFTAVDSRHVNASTLTSIAHSRAAGQAMLLVEKLEDSFTAKVSVAKYCVMAIRYATVVLVVCLFVAAVMTFSVLFVSQLRKLRDFVLAFQLIQTHLPA</sequence>
<feature type="transmembrane region" description="Helical" evidence="2">
    <location>
        <begin position="1548"/>
        <end position="1573"/>
    </location>
</feature>
<feature type="transmembrane region" description="Helical" evidence="2">
    <location>
        <begin position="402"/>
        <end position="422"/>
    </location>
</feature>
<accession>A0A8J6EAE9</accession>
<dbReference type="Pfam" id="PF10114">
    <property type="entry name" value="PocR"/>
    <property type="match status" value="1"/>
</dbReference>
<proteinExistence type="predicted"/>
<dbReference type="Proteomes" id="UP000717585">
    <property type="component" value="Unassembled WGS sequence"/>
</dbReference>
<evidence type="ECO:0000259" key="3">
    <source>
        <dbReference type="Pfam" id="PF10114"/>
    </source>
</evidence>
<keyword evidence="2" id="KW-1133">Transmembrane helix</keyword>